<feature type="compositionally biased region" description="Low complexity" evidence="1">
    <location>
        <begin position="40"/>
        <end position="67"/>
    </location>
</feature>
<evidence type="ECO:0000256" key="2">
    <source>
        <dbReference type="SAM" id="Phobius"/>
    </source>
</evidence>
<keyword evidence="2" id="KW-1133">Transmembrane helix</keyword>
<dbReference type="RefSeq" id="WP_231870971.1">
    <property type="nucleotide sequence ID" value="NZ_LVZK01000001.1"/>
</dbReference>
<dbReference type="EMBL" id="LVZK01000001">
    <property type="protein sequence ID" value="OAP86704.1"/>
    <property type="molecule type" value="Genomic_DNA"/>
</dbReference>
<evidence type="ECO:0000313" key="3">
    <source>
        <dbReference type="EMBL" id="OAP86704.1"/>
    </source>
</evidence>
<evidence type="ECO:0008006" key="5">
    <source>
        <dbReference type="Google" id="ProtNLM"/>
    </source>
</evidence>
<comment type="caution">
    <text evidence="3">The sequence shown here is derived from an EMBL/GenBank/DDBJ whole genome shotgun (WGS) entry which is preliminary data.</text>
</comment>
<protein>
    <recommendedName>
        <fullName evidence="5">3-keto-disaccharide hydrolase domain-containing protein</fullName>
    </recommendedName>
</protein>
<dbReference type="Proteomes" id="UP000078368">
    <property type="component" value="Unassembled WGS sequence"/>
</dbReference>
<organism evidence="3 4">
    <name type="scientific">Peptidiphaga gingivicola</name>
    <dbReference type="NCBI Taxonomy" id="2741497"/>
    <lineage>
        <taxon>Bacteria</taxon>
        <taxon>Bacillati</taxon>
        <taxon>Actinomycetota</taxon>
        <taxon>Actinomycetes</taxon>
        <taxon>Actinomycetales</taxon>
        <taxon>Actinomycetaceae</taxon>
        <taxon>Peptidiphaga</taxon>
    </lineage>
</organism>
<gene>
    <name evidence="3" type="ORF">A4H34_06180</name>
</gene>
<accession>A0A179B6P4</accession>
<dbReference type="AlphaFoldDB" id="A0A179B6P4"/>
<reference evidence="3 4" key="1">
    <citation type="submission" date="2016-04" db="EMBL/GenBank/DDBJ databases">
        <title>Peptidophaga gingivicola gen. nov., sp. nov., isolated from human subgingival plaque.</title>
        <authorList>
            <person name="Beall C.J."/>
            <person name="Mokrzan E.M."/>
            <person name="Griffen A.L."/>
            <person name="Leys E.J."/>
        </authorList>
    </citation>
    <scope>NUCLEOTIDE SEQUENCE [LARGE SCALE GENOMIC DNA]</scope>
    <source>
        <strain evidence="3 4">BA112</strain>
    </source>
</reference>
<evidence type="ECO:0000313" key="4">
    <source>
        <dbReference type="Proteomes" id="UP000078368"/>
    </source>
</evidence>
<proteinExistence type="predicted"/>
<keyword evidence="2" id="KW-0472">Membrane</keyword>
<dbReference type="Gene3D" id="2.60.120.560">
    <property type="entry name" value="Exo-inulinase, domain 1"/>
    <property type="match status" value="1"/>
</dbReference>
<feature type="transmembrane region" description="Helical" evidence="2">
    <location>
        <begin position="137"/>
        <end position="157"/>
    </location>
</feature>
<feature type="region of interest" description="Disordered" evidence="1">
    <location>
        <begin position="90"/>
        <end position="127"/>
    </location>
</feature>
<sequence>MKHFKDNSKKASRAWSLSPAILNDLFLTQKGSGAEETETSGQADAEASASASQAGSAQAGSAQQAGAPSFPMNARVPSLGANVANARVRAGKTNAPPPVEGPGRGGVAAGETSAALGSEADPSAPVVRGGRARRRPVVFFLGLLVGAGLVLAGILFFRSGEECGGWKVVYTGYGEVACDGGAVNLHPTPAAQKRDTHAALVVAEAGGSGTVGATVKTTSQVRKGKPNPWEVGWFLFRYQDPSHFYAVVLKPNGWEISKQDPAYKGSQRFLASGDARKFPVGGSYKVTVEQKGPAQFTVSVDGEHLADVTDSERPYPSGSVALYTEDAAVTFTNIAKGS</sequence>
<name>A0A179B6P4_9ACTO</name>
<keyword evidence="4" id="KW-1185">Reference proteome</keyword>
<dbReference type="STRING" id="1823756.A4H34_06180"/>
<feature type="region of interest" description="Disordered" evidence="1">
    <location>
        <begin position="29"/>
        <end position="74"/>
    </location>
</feature>
<evidence type="ECO:0000256" key="1">
    <source>
        <dbReference type="SAM" id="MobiDB-lite"/>
    </source>
</evidence>
<keyword evidence="2" id="KW-0812">Transmembrane</keyword>